<dbReference type="Proteomes" id="UP001154282">
    <property type="component" value="Unassembled WGS sequence"/>
</dbReference>
<reference evidence="1" key="1">
    <citation type="submission" date="2022-08" db="EMBL/GenBank/DDBJ databases">
        <authorList>
            <person name="Gutierrez-Valencia J."/>
        </authorList>
    </citation>
    <scope>NUCLEOTIDE SEQUENCE</scope>
</reference>
<organism evidence="1 2">
    <name type="scientific">Linum tenue</name>
    <dbReference type="NCBI Taxonomy" id="586396"/>
    <lineage>
        <taxon>Eukaryota</taxon>
        <taxon>Viridiplantae</taxon>
        <taxon>Streptophyta</taxon>
        <taxon>Embryophyta</taxon>
        <taxon>Tracheophyta</taxon>
        <taxon>Spermatophyta</taxon>
        <taxon>Magnoliopsida</taxon>
        <taxon>eudicotyledons</taxon>
        <taxon>Gunneridae</taxon>
        <taxon>Pentapetalae</taxon>
        <taxon>rosids</taxon>
        <taxon>fabids</taxon>
        <taxon>Malpighiales</taxon>
        <taxon>Linaceae</taxon>
        <taxon>Linum</taxon>
    </lineage>
</organism>
<comment type="caution">
    <text evidence="1">The sequence shown here is derived from an EMBL/GenBank/DDBJ whole genome shotgun (WGS) entry which is preliminary data.</text>
</comment>
<name>A0AAV0LNS8_9ROSI</name>
<feature type="non-terminal residue" evidence="1">
    <location>
        <position position="1"/>
    </location>
</feature>
<proteinExistence type="predicted"/>
<evidence type="ECO:0000313" key="1">
    <source>
        <dbReference type="EMBL" id="CAI0435983.1"/>
    </source>
</evidence>
<protein>
    <submittedName>
        <fullName evidence="1">Uncharacterized protein</fullName>
    </submittedName>
</protein>
<keyword evidence="2" id="KW-1185">Reference proteome</keyword>
<dbReference type="EMBL" id="CAMGYJ010000006">
    <property type="protein sequence ID" value="CAI0435983.1"/>
    <property type="molecule type" value="Genomic_DNA"/>
</dbReference>
<evidence type="ECO:0000313" key="2">
    <source>
        <dbReference type="Proteomes" id="UP001154282"/>
    </source>
</evidence>
<accession>A0AAV0LNS8</accession>
<gene>
    <name evidence="1" type="ORF">LITE_LOCUS24899</name>
</gene>
<dbReference type="AlphaFoldDB" id="A0AAV0LNS8"/>
<sequence>GEIDYGDFKLVLLAASASLASYLHLSTVHGKRAYSLAWGLQYVNLFMIRTGYIILVGQALKVWNQCQPSHQRSVGQKMS</sequence>